<name>A0A1F7XYC2_9BACT</name>
<dbReference type="GO" id="GO:0016757">
    <property type="term" value="F:glycosyltransferase activity"/>
    <property type="evidence" value="ECO:0007669"/>
    <property type="project" value="UniProtKB-KW"/>
</dbReference>
<organism evidence="4 5">
    <name type="scientific">Candidatus Woesebacteria bacterium RIFCSPHIGHO2_01_FULL_38_9</name>
    <dbReference type="NCBI Taxonomy" id="1802492"/>
    <lineage>
        <taxon>Bacteria</taxon>
        <taxon>Candidatus Woeseibacteriota</taxon>
    </lineage>
</organism>
<keyword evidence="2" id="KW-0328">Glycosyltransferase</keyword>
<protein>
    <recommendedName>
        <fullName evidence="6">Glycosyl transferase family 1 domain-containing protein</fullName>
    </recommendedName>
</protein>
<dbReference type="PANTHER" id="PTHR12526:SF640">
    <property type="entry name" value="COLANIC ACID BIOSYNTHESIS GLYCOSYLTRANSFERASE WCAL-RELATED"/>
    <property type="match status" value="1"/>
</dbReference>
<keyword evidence="3" id="KW-0808">Transferase</keyword>
<evidence type="ECO:0000256" key="2">
    <source>
        <dbReference type="ARBA" id="ARBA00022676"/>
    </source>
</evidence>
<gene>
    <name evidence="4" type="ORF">A2714_01565</name>
</gene>
<dbReference type="SUPFAM" id="SSF53756">
    <property type="entry name" value="UDP-Glycosyltransferase/glycogen phosphorylase"/>
    <property type="match status" value="1"/>
</dbReference>
<dbReference type="PANTHER" id="PTHR12526">
    <property type="entry name" value="GLYCOSYLTRANSFERASE"/>
    <property type="match status" value="1"/>
</dbReference>
<sequence length="339" mass="38652">MKIAILNAYQENVSRGAETFVQELSKRLSQKNTVEVISGDSYHESNWPVIWRVFLDPKGLQILFFTLKKLSYLWKNKFDVVIPINGGWQPALLRILTWLYGGKMIIAGQSGIGWDDKNNLWCFPDYFVALSSYAKTWAKKINPFVATIYIPNGVDIKNFSPEGSKMKLKLKKPIIITVGALTQTKRINLTIEAVSRLRNVSLLVVGDGELRKDLEDLGQLLLPDRFAILKLPFEEMPKAYRCGNLFTLVSEPFYSFEIAIIEALSTNLPVVVNNDPLRKEIVGDAGIFVNPEDSESYAKALERALRTDWENKPRKQAEKFSWDKVALQYEVLFKSLILK</sequence>
<dbReference type="Pfam" id="PF13692">
    <property type="entry name" value="Glyco_trans_1_4"/>
    <property type="match status" value="1"/>
</dbReference>
<dbReference type="AlphaFoldDB" id="A0A1F7XYC2"/>
<evidence type="ECO:0000313" key="4">
    <source>
        <dbReference type="EMBL" id="OGM20023.1"/>
    </source>
</evidence>
<proteinExistence type="inferred from homology"/>
<accession>A0A1F7XYC2</accession>
<dbReference type="Proteomes" id="UP000178419">
    <property type="component" value="Unassembled WGS sequence"/>
</dbReference>
<reference evidence="4 5" key="1">
    <citation type="journal article" date="2016" name="Nat. Commun.">
        <title>Thousands of microbial genomes shed light on interconnected biogeochemical processes in an aquifer system.</title>
        <authorList>
            <person name="Anantharaman K."/>
            <person name="Brown C.T."/>
            <person name="Hug L.A."/>
            <person name="Sharon I."/>
            <person name="Castelle C.J."/>
            <person name="Probst A.J."/>
            <person name="Thomas B.C."/>
            <person name="Singh A."/>
            <person name="Wilkins M.J."/>
            <person name="Karaoz U."/>
            <person name="Brodie E.L."/>
            <person name="Williams K.H."/>
            <person name="Hubbard S.S."/>
            <person name="Banfield J.F."/>
        </authorList>
    </citation>
    <scope>NUCLEOTIDE SEQUENCE [LARGE SCALE GENOMIC DNA]</scope>
</reference>
<evidence type="ECO:0000256" key="3">
    <source>
        <dbReference type="ARBA" id="ARBA00022679"/>
    </source>
</evidence>
<evidence type="ECO:0000313" key="5">
    <source>
        <dbReference type="Proteomes" id="UP000178419"/>
    </source>
</evidence>
<evidence type="ECO:0000256" key="1">
    <source>
        <dbReference type="ARBA" id="ARBA00009481"/>
    </source>
</evidence>
<comment type="similarity">
    <text evidence="1">Belongs to the glycosyltransferase group 1 family. Glycosyltransferase 4 subfamily.</text>
</comment>
<comment type="caution">
    <text evidence="4">The sequence shown here is derived from an EMBL/GenBank/DDBJ whole genome shotgun (WGS) entry which is preliminary data.</text>
</comment>
<dbReference type="Gene3D" id="3.40.50.2000">
    <property type="entry name" value="Glycogen Phosphorylase B"/>
    <property type="match status" value="2"/>
</dbReference>
<dbReference type="EMBL" id="MGGE01000054">
    <property type="protein sequence ID" value="OGM20023.1"/>
    <property type="molecule type" value="Genomic_DNA"/>
</dbReference>
<evidence type="ECO:0008006" key="6">
    <source>
        <dbReference type="Google" id="ProtNLM"/>
    </source>
</evidence>
<dbReference type="CDD" id="cd03801">
    <property type="entry name" value="GT4_PimA-like"/>
    <property type="match status" value="1"/>
</dbReference>